<proteinExistence type="inferred from homology"/>
<reference evidence="7 8" key="1">
    <citation type="journal article" date="2015" name="Appl. Environ. Microbiol.">
        <title>Aerobic and Anaerobic Thiosulfate Oxidation by a Cold-Adapted, Subglacial Chemoautotroph.</title>
        <authorList>
            <person name="Harrold Z.R."/>
            <person name="Skidmore M.L."/>
            <person name="Hamilton T.L."/>
            <person name="Desch L."/>
            <person name="Amada K."/>
            <person name="van Gelder W."/>
            <person name="Glover K."/>
            <person name="Roden E.E."/>
            <person name="Boyd E.S."/>
        </authorList>
    </citation>
    <scope>NUCLEOTIDE SEQUENCE [LARGE SCALE GENOMIC DNA]</scope>
    <source>
        <strain evidence="7 8">RG</strain>
    </source>
</reference>
<evidence type="ECO:0000256" key="1">
    <source>
        <dbReference type="ARBA" id="ARBA00009528"/>
    </source>
</evidence>
<dbReference type="PATRIC" id="fig|36861.3.peg.2801"/>
<dbReference type="Gene3D" id="3.40.630.10">
    <property type="entry name" value="Zn peptidases"/>
    <property type="match status" value="1"/>
</dbReference>
<dbReference type="RefSeq" id="WP_059758504.1">
    <property type="nucleotide sequence ID" value="NZ_LDUG01000048.1"/>
</dbReference>
<dbReference type="CDD" id="cd00433">
    <property type="entry name" value="Peptidase_M17"/>
    <property type="match status" value="1"/>
</dbReference>
<evidence type="ECO:0000256" key="3">
    <source>
        <dbReference type="ARBA" id="ARBA00022670"/>
    </source>
</evidence>
<evidence type="ECO:0000313" key="8">
    <source>
        <dbReference type="Proteomes" id="UP000064243"/>
    </source>
</evidence>
<evidence type="ECO:0000256" key="5">
    <source>
        <dbReference type="ARBA" id="ARBA00023211"/>
    </source>
</evidence>
<organism evidence="7 8">
    <name type="scientific">Thiobacillus denitrificans</name>
    <dbReference type="NCBI Taxonomy" id="36861"/>
    <lineage>
        <taxon>Bacteria</taxon>
        <taxon>Pseudomonadati</taxon>
        <taxon>Pseudomonadota</taxon>
        <taxon>Betaproteobacteria</taxon>
        <taxon>Nitrosomonadales</taxon>
        <taxon>Thiobacillaceae</taxon>
        <taxon>Thiobacillus</taxon>
    </lineage>
</organism>
<evidence type="ECO:0000256" key="2">
    <source>
        <dbReference type="ARBA" id="ARBA00022438"/>
    </source>
</evidence>
<name>A0A106BJ61_THIDE</name>
<dbReference type="Proteomes" id="UP000064243">
    <property type="component" value="Unassembled WGS sequence"/>
</dbReference>
<dbReference type="EMBL" id="LDUG01000048">
    <property type="protein sequence ID" value="KVW93405.1"/>
    <property type="molecule type" value="Genomic_DNA"/>
</dbReference>
<dbReference type="AlphaFoldDB" id="A0A106BJ61"/>
<evidence type="ECO:0000313" key="7">
    <source>
        <dbReference type="EMBL" id="KVW93405.1"/>
    </source>
</evidence>
<keyword evidence="8" id="KW-1185">Reference proteome</keyword>
<evidence type="ECO:0000256" key="4">
    <source>
        <dbReference type="ARBA" id="ARBA00022801"/>
    </source>
</evidence>
<keyword evidence="2" id="KW-0031">Aminopeptidase</keyword>
<keyword evidence="5" id="KW-0464">Manganese</keyword>
<dbReference type="PRINTS" id="PR00481">
    <property type="entry name" value="LAMNOPPTDASE"/>
</dbReference>
<dbReference type="OrthoDB" id="9809354at2"/>
<dbReference type="Pfam" id="PF00883">
    <property type="entry name" value="Peptidase_M17"/>
    <property type="match status" value="1"/>
</dbReference>
<evidence type="ECO:0000259" key="6">
    <source>
        <dbReference type="Pfam" id="PF00883"/>
    </source>
</evidence>
<gene>
    <name evidence="7" type="ORF">ABW22_14890</name>
</gene>
<comment type="similarity">
    <text evidence="1">Belongs to the peptidase M17 family.</text>
</comment>
<dbReference type="PANTHER" id="PTHR11963">
    <property type="entry name" value="LEUCINE AMINOPEPTIDASE-RELATED"/>
    <property type="match status" value="1"/>
</dbReference>
<keyword evidence="4" id="KW-0378">Hydrolase</keyword>
<dbReference type="InterPro" id="IPR011356">
    <property type="entry name" value="Leucine_aapep/pepB"/>
</dbReference>
<comment type="caution">
    <text evidence="7">The sequence shown here is derived from an EMBL/GenBank/DDBJ whole genome shotgun (WGS) entry which is preliminary data.</text>
</comment>
<sequence length="493" mass="52218">MLPKLTENKHEITVKILQAAGHVLLLLPVSKSLPDVPGSVELKATMKRRDLKIDALTKSPVAVQLPGGTLAVYAMLKADASTFETHEQVRRALALLLAEHPKALTLAVFGEAEFTTRAAEAAVYTALVNAVPLPSRKSKTDAVLKTVQLFGHQSADGFARVQALAEGNVLTRSLTVQGPDELTPGVYRKRIKALAKQYGWTVEEYGFDKLKKMGAGAFCAVAQGSPAKDAAIVRISYKGPKGKGAGVRGQGSEKKVAFVGKGICFDTGGHNLKPAKYMQGMHEDMNGSAVVLGILAATSKMKLPVVLEGWVALAENHISPQAYRQNEVITALNGTTIEVVHTDAEGRMVLADTLTLAAKAKPDLIADFATLTGSMHYALGSRMSGVFATSSALAHQASRAATSSGERIVVFPYPEDYDSSLDSTVADVKQCSMEGEADHILATRFLSRFVGDTPWLHMDLSGHSCKGGLGAVMSDANGFGVAWGVALLEGLPG</sequence>
<protein>
    <submittedName>
        <fullName evidence="7">Peptidase M17</fullName>
    </submittedName>
</protein>
<keyword evidence="3" id="KW-0645">Protease</keyword>
<dbReference type="InterPro" id="IPR000819">
    <property type="entry name" value="Peptidase_M17_C"/>
</dbReference>
<dbReference type="GO" id="GO:0006508">
    <property type="term" value="P:proteolysis"/>
    <property type="evidence" value="ECO:0007669"/>
    <property type="project" value="UniProtKB-KW"/>
</dbReference>
<dbReference type="SUPFAM" id="SSF53187">
    <property type="entry name" value="Zn-dependent exopeptidases"/>
    <property type="match status" value="1"/>
</dbReference>
<accession>A0A106BJ61</accession>
<dbReference type="GO" id="GO:0070006">
    <property type="term" value="F:metalloaminopeptidase activity"/>
    <property type="evidence" value="ECO:0007669"/>
    <property type="project" value="InterPro"/>
</dbReference>
<dbReference type="GO" id="GO:0005737">
    <property type="term" value="C:cytoplasm"/>
    <property type="evidence" value="ECO:0007669"/>
    <property type="project" value="InterPro"/>
</dbReference>
<dbReference type="PANTHER" id="PTHR11963:SF23">
    <property type="entry name" value="CYTOSOL AMINOPEPTIDASE"/>
    <property type="match status" value="1"/>
</dbReference>
<dbReference type="STRING" id="1123392.GCA_000376425_01505"/>
<feature type="domain" description="Cytosol aminopeptidase" evidence="6">
    <location>
        <begin position="170"/>
        <end position="482"/>
    </location>
</feature>
<dbReference type="GO" id="GO:0030145">
    <property type="term" value="F:manganese ion binding"/>
    <property type="evidence" value="ECO:0007669"/>
    <property type="project" value="InterPro"/>
</dbReference>